<dbReference type="Pfam" id="PF13307">
    <property type="entry name" value="Helicase_C_2"/>
    <property type="match status" value="1"/>
</dbReference>
<dbReference type="InterPro" id="IPR006555">
    <property type="entry name" value="ATP-dep_Helicase_C"/>
</dbReference>
<dbReference type="GO" id="GO:0003678">
    <property type="term" value="F:DNA helicase activity"/>
    <property type="evidence" value="ECO:0007669"/>
    <property type="project" value="TreeGrafter"/>
</dbReference>
<protein>
    <submittedName>
        <fullName evidence="2">(California timema) hypothetical protein</fullName>
    </submittedName>
</protein>
<dbReference type="GO" id="GO:0016818">
    <property type="term" value="F:hydrolase activity, acting on acid anhydrides, in phosphorus-containing anhydrides"/>
    <property type="evidence" value="ECO:0007669"/>
    <property type="project" value="InterPro"/>
</dbReference>
<dbReference type="PANTHER" id="PTHR11472:SF41">
    <property type="entry name" value="ATP-DEPENDENT DNA HELICASE DDX11-RELATED"/>
    <property type="match status" value="1"/>
</dbReference>
<dbReference type="InterPro" id="IPR045028">
    <property type="entry name" value="DinG/Rad3-like"/>
</dbReference>
<dbReference type="SMART" id="SM00491">
    <property type="entry name" value="HELICc2"/>
    <property type="match status" value="1"/>
</dbReference>
<dbReference type="AlphaFoldDB" id="A0A7R9IVJ4"/>
<dbReference type="GO" id="GO:0006139">
    <property type="term" value="P:nucleobase-containing compound metabolic process"/>
    <property type="evidence" value="ECO:0007669"/>
    <property type="project" value="InterPro"/>
</dbReference>
<reference evidence="2" key="1">
    <citation type="submission" date="2020-11" db="EMBL/GenBank/DDBJ databases">
        <authorList>
            <person name="Tran Van P."/>
        </authorList>
    </citation>
    <scope>NUCLEOTIDE SEQUENCE</scope>
</reference>
<evidence type="ECO:0000313" key="2">
    <source>
        <dbReference type="EMBL" id="CAD7567514.1"/>
    </source>
</evidence>
<dbReference type="GO" id="GO:0005634">
    <property type="term" value="C:nucleus"/>
    <property type="evidence" value="ECO:0007669"/>
    <property type="project" value="TreeGrafter"/>
</dbReference>
<gene>
    <name evidence="2" type="ORF">TCMB3V08_LOCUS312</name>
</gene>
<dbReference type="InterPro" id="IPR027417">
    <property type="entry name" value="P-loop_NTPase"/>
</dbReference>
<evidence type="ECO:0000259" key="1">
    <source>
        <dbReference type="SMART" id="SM00491"/>
    </source>
</evidence>
<proteinExistence type="predicted"/>
<dbReference type="EMBL" id="OE179115">
    <property type="protein sequence ID" value="CAD7567514.1"/>
    <property type="molecule type" value="Genomic_DNA"/>
</dbReference>
<accession>A0A7R9IVJ4</accession>
<dbReference type="GO" id="GO:0005524">
    <property type="term" value="F:ATP binding"/>
    <property type="evidence" value="ECO:0007669"/>
    <property type="project" value="InterPro"/>
</dbReference>
<sequence length="254" mass="28142">MLLQRSVIVAGGTMQPLEEFKEQLFLSAGADSSRIVEFSCGHVIPPENILPMAVTVGPSGKQLDFSYQARNTLAMVSLNELGRLLINVCNIVPAGIVCFFPSYEYEKLVFQHFERSGVIAKVALKKKVHTGGKLSEGLNFSDDLGRCVILVGLPYPNMKSPELQEKINYLNTKKPGSGKLHYENLCMKAVNQSIGRAVRHKDDYSTVLLLDQRYSQPHVQAALPSWIRPSVQTQVKFGPMLGQLVKVTDILNRA</sequence>
<feature type="domain" description="ATP-dependent helicase C-terminal" evidence="1">
    <location>
        <begin position="103"/>
        <end position="216"/>
    </location>
</feature>
<organism evidence="2">
    <name type="scientific">Timema californicum</name>
    <name type="common">California timema</name>
    <name type="synonym">Walking stick</name>
    <dbReference type="NCBI Taxonomy" id="61474"/>
    <lineage>
        <taxon>Eukaryota</taxon>
        <taxon>Metazoa</taxon>
        <taxon>Ecdysozoa</taxon>
        <taxon>Arthropoda</taxon>
        <taxon>Hexapoda</taxon>
        <taxon>Insecta</taxon>
        <taxon>Pterygota</taxon>
        <taxon>Neoptera</taxon>
        <taxon>Polyneoptera</taxon>
        <taxon>Phasmatodea</taxon>
        <taxon>Timematodea</taxon>
        <taxon>Timematoidea</taxon>
        <taxon>Timematidae</taxon>
        <taxon>Timema</taxon>
    </lineage>
</organism>
<dbReference type="GO" id="GO:0003676">
    <property type="term" value="F:nucleic acid binding"/>
    <property type="evidence" value="ECO:0007669"/>
    <property type="project" value="InterPro"/>
</dbReference>
<dbReference type="GO" id="GO:0034085">
    <property type="term" value="P:establishment of sister chromatid cohesion"/>
    <property type="evidence" value="ECO:0007669"/>
    <property type="project" value="TreeGrafter"/>
</dbReference>
<name>A0A7R9IVJ4_TIMCA</name>
<dbReference type="Gene3D" id="3.40.50.300">
    <property type="entry name" value="P-loop containing nucleotide triphosphate hydrolases"/>
    <property type="match status" value="2"/>
</dbReference>
<dbReference type="PANTHER" id="PTHR11472">
    <property type="entry name" value="DNA REPAIR DEAD HELICASE RAD3/XP-D SUBFAMILY MEMBER"/>
    <property type="match status" value="1"/>
</dbReference>
<dbReference type="CDD" id="cd18788">
    <property type="entry name" value="SF2_C_XPD"/>
    <property type="match status" value="1"/>
</dbReference>